<gene>
    <name evidence="1" type="ORF">BDW42DRAFT_177037</name>
</gene>
<dbReference type="OrthoDB" id="2156052at2759"/>
<sequence length="493" mass="54380">METAGDLLARPLPALEFVGGTQHASISKEWISARFLHEWKSFENDIRSALGQLDLSGSVSYTHPPEPDRFVVANELGLTSRFNHHVCDAVAKALAVTGLHNVRFGDVQAVRPGLTEVPDVVALYSADPTIVSREECKLLSVGELKTWWTVSLETCRVNTTEKRDLEHPIGQLVSYMRSSSLKYGFLSTYKTSIFVRRTANCRFELSLPRNQNSVNPSIRECFAGFCALAAADGTFEESDFNPAVLRISSLSGRQASTRLSPGRLHTSSVATGLISNTPVGQGSSESHVSALSSLEIGPRSILIGSDGVASSFVTAKRLLSGTFSTQVVLEVDWNGRKAIAKCWCPDYHDYFAQEAYVYNKLRRAKPQGFSFFPSVLEYGEIICSSVFAEGYIMVTTFVEGEPLASIWNEIDATDKQGILLQCRRAVAVLRSFRLYQSDAGKHNVLYSRRTKQTTMIDFESTHDCDVEEVDDLDAPELRMIFGQRFGAELIAGG</sequence>
<accession>A0A2J5HJM4</accession>
<proteinExistence type="predicted"/>
<organism evidence="1 2">
    <name type="scientific">Aspergillus taichungensis</name>
    <dbReference type="NCBI Taxonomy" id="482145"/>
    <lineage>
        <taxon>Eukaryota</taxon>
        <taxon>Fungi</taxon>
        <taxon>Dikarya</taxon>
        <taxon>Ascomycota</taxon>
        <taxon>Pezizomycotina</taxon>
        <taxon>Eurotiomycetes</taxon>
        <taxon>Eurotiomycetidae</taxon>
        <taxon>Eurotiales</taxon>
        <taxon>Aspergillaceae</taxon>
        <taxon>Aspergillus</taxon>
        <taxon>Aspergillus subgen. Circumdati</taxon>
    </lineage>
</organism>
<name>A0A2J5HJM4_9EURO</name>
<dbReference type="AlphaFoldDB" id="A0A2J5HJM4"/>
<dbReference type="InterPro" id="IPR011009">
    <property type="entry name" value="Kinase-like_dom_sf"/>
</dbReference>
<evidence type="ECO:0008006" key="3">
    <source>
        <dbReference type="Google" id="ProtNLM"/>
    </source>
</evidence>
<keyword evidence="2" id="KW-1185">Reference proteome</keyword>
<dbReference type="EMBL" id="KZ559598">
    <property type="protein sequence ID" value="PLN77295.1"/>
    <property type="molecule type" value="Genomic_DNA"/>
</dbReference>
<reference evidence="2" key="1">
    <citation type="submission" date="2017-12" db="EMBL/GenBank/DDBJ databases">
        <authorList>
            <consortium name="DOE Joint Genome Institute"/>
            <person name="Mondo S.J."/>
            <person name="Kjaerbolling I."/>
            <person name="Vesth T.C."/>
            <person name="Frisvad J.C."/>
            <person name="Nybo J.L."/>
            <person name="Theobald S."/>
            <person name="Kuo A."/>
            <person name="Bowyer P."/>
            <person name="Matsuda Y."/>
            <person name="Lyhne E.K."/>
            <person name="Kogle M.E."/>
            <person name="Clum A."/>
            <person name="Lipzen A."/>
            <person name="Salamov A."/>
            <person name="Ngan C.Y."/>
            <person name="Daum C."/>
            <person name="Chiniquy J."/>
            <person name="Barry K."/>
            <person name="LaButti K."/>
            <person name="Haridas S."/>
            <person name="Simmons B.A."/>
            <person name="Magnuson J.K."/>
            <person name="Mortensen U.H."/>
            <person name="Larsen T.O."/>
            <person name="Grigoriev I.V."/>
            <person name="Baker S.E."/>
            <person name="Andersen M.R."/>
            <person name="Nordberg H.P."/>
            <person name="Cantor M.N."/>
            <person name="Hua S.X."/>
        </authorList>
    </citation>
    <scope>NUCLEOTIDE SEQUENCE [LARGE SCALE GENOMIC DNA]</scope>
    <source>
        <strain evidence="2">IBT 19404</strain>
    </source>
</reference>
<protein>
    <recommendedName>
        <fullName evidence="3">Protein kinase domain-containing protein</fullName>
    </recommendedName>
</protein>
<dbReference type="SUPFAM" id="SSF56112">
    <property type="entry name" value="Protein kinase-like (PK-like)"/>
    <property type="match status" value="1"/>
</dbReference>
<dbReference type="Proteomes" id="UP000235023">
    <property type="component" value="Unassembled WGS sequence"/>
</dbReference>
<evidence type="ECO:0000313" key="1">
    <source>
        <dbReference type="EMBL" id="PLN77295.1"/>
    </source>
</evidence>
<evidence type="ECO:0000313" key="2">
    <source>
        <dbReference type="Proteomes" id="UP000235023"/>
    </source>
</evidence>